<protein>
    <submittedName>
        <fullName evidence="2">Uncharacterized protein</fullName>
    </submittedName>
</protein>
<dbReference type="PANTHER" id="PTHR33095">
    <property type="entry name" value="OS07G0619500 PROTEIN"/>
    <property type="match status" value="1"/>
</dbReference>
<proteinExistence type="predicted"/>
<evidence type="ECO:0000313" key="2">
    <source>
        <dbReference type="EMBL" id="CAH9078852.1"/>
    </source>
</evidence>
<evidence type="ECO:0000256" key="1">
    <source>
        <dbReference type="SAM" id="MobiDB-lite"/>
    </source>
</evidence>
<name>A0A9P0YY37_CUSEU</name>
<sequence length="269" mass="30030">MHRLMLEEETLGTNSFAGEMRTYPVLSPDASSSPSFNCYSNSSLSDIAARVVEEFRADKGTDSEFLDDFFCDLEDHRLDPEDHEEHGDEPDDGDFEFAFVPGAGDAGFSLISADQIFYNGQIRPVYPIFNQNLLSGDMKLSNGSSKSSPVRLPLRKLLENERDNLSSEEDELGGIPAGTYCVWRPKEEALLERCAKSISTGASKRWRIRDLLHRSHSDGKEKFVFLALSFKKGDYKNKGDKQVATESPRHAGKPAGGTKCMKQRKYTAV</sequence>
<dbReference type="Pfam" id="PF07816">
    <property type="entry name" value="DUF1645"/>
    <property type="match status" value="1"/>
</dbReference>
<organism evidence="2 3">
    <name type="scientific">Cuscuta europaea</name>
    <name type="common">European dodder</name>
    <dbReference type="NCBI Taxonomy" id="41803"/>
    <lineage>
        <taxon>Eukaryota</taxon>
        <taxon>Viridiplantae</taxon>
        <taxon>Streptophyta</taxon>
        <taxon>Embryophyta</taxon>
        <taxon>Tracheophyta</taxon>
        <taxon>Spermatophyta</taxon>
        <taxon>Magnoliopsida</taxon>
        <taxon>eudicotyledons</taxon>
        <taxon>Gunneridae</taxon>
        <taxon>Pentapetalae</taxon>
        <taxon>asterids</taxon>
        <taxon>lamiids</taxon>
        <taxon>Solanales</taxon>
        <taxon>Convolvulaceae</taxon>
        <taxon>Cuscuteae</taxon>
        <taxon>Cuscuta</taxon>
        <taxon>Cuscuta subgen. Cuscuta</taxon>
    </lineage>
</organism>
<dbReference type="OrthoDB" id="666789at2759"/>
<keyword evidence="3" id="KW-1185">Reference proteome</keyword>
<dbReference type="Proteomes" id="UP001152484">
    <property type="component" value="Unassembled WGS sequence"/>
</dbReference>
<dbReference type="InterPro" id="IPR012442">
    <property type="entry name" value="DUF1645_plant"/>
</dbReference>
<dbReference type="AlphaFoldDB" id="A0A9P0YY37"/>
<dbReference type="PANTHER" id="PTHR33095:SF127">
    <property type="entry name" value="OS05G0578100 PROTEIN"/>
    <property type="match status" value="1"/>
</dbReference>
<gene>
    <name evidence="2" type="ORF">CEURO_LOCUS6960</name>
</gene>
<reference evidence="2" key="1">
    <citation type="submission" date="2022-07" db="EMBL/GenBank/DDBJ databases">
        <authorList>
            <person name="Macas J."/>
            <person name="Novak P."/>
            <person name="Neumann P."/>
        </authorList>
    </citation>
    <scope>NUCLEOTIDE SEQUENCE</scope>
</reference>
<accession>A0A9P0YY37</accession>
<feature type="compositionally biased region" description="Basic and acidic residues" evidence="1">
    <location>
        <begin position="237"/>
        <end position="249"/>
    </location>
</feature>
<dbReference type="EMBL" id="CAMAPE010000010">
    <property type="protein sequence ID" value="CAH9078852.1"/>
    <property type="molecule type" value="Genomic_DNA"/>
</dbReference>
<comment type="caution">
    <text evidence="2">The sequence shown here is derived from an EMBL/GenBank/DDBJ whole genome shotgun (WGS) entry which is preliminary data.</text>
</comment>
<evidence type="ECO:0000313" key="3">
    <source>
        <dbReference type="Proteomes" id="UP001152484"/>
    </source>
</evidence>
<feature type="region of interest" description="Disordered" evidence="1">
    <location>
        <begin position="237"/>
        <end position="269"/>
    </location>
</feature>